<dbReference type="AlphaFoldDB" id="A0A1Q5UIF3"/>
<accession>A0A1Q5UIF3</accession>
<dbReference type="Proteomes" id="UP000186955">
    <property type="component" value="Unassembled WGS sequence"/>
</dbReference>
<proteinExistence type="predicted"/>
<organism evidence="1 2">
    <name type="scientific">Penicillium subrubescens</name>
    <dbReference type="NCBI Taxonomy" id="1316194"/>
    <lineage>
        <taxon>Eukaryota</taxon>
        <taxon>Fungi</taxon>
        <taxon>Dikarya</taxon>
        <taxon>Ascomycota</taxon>
        <taxon>Pezizomycotina</taxon>
        <taxon>Eurotiomycetes</taxon>
        <taxon>Eurotiomycetidae</taxon>
        <taxon>Eurotiales</taxon>
        <taxon>Aspergillaceae</taxon>
        <taxon>Penicillium</taxon>
    </lineage>
</organism>
<name>A0A1Q5UIF3_9EURO</name>
<comment type="caution">
    <text evidence="1">The sequence shown here is derived from an EMBL/GenBank/DDBJ whole genome shotgun (WGS) entry which is preliminary data.</text>
</comment>
<sequence length="62" mass="7511">MLPHPRHHITPYPLQQTARDTHRDLIIPETMRLENGLYRTLRRLHYAESDNSTKRHWTPLDI</sequence>
<evidence type="ECO:0000313" key="1">
    <source>
        <dbReference type="EMBL" id="OKP12257.1"/>
    </source>
</evidence>
<gene>
    <name evidence="1" type="ORF">PENSUB_1993</name>
</gene>
<dbReference type="EMBL" id="MNBE01000228">
    <property type="protein sequence ID" value="OKP12257.1"/>
    <property type="molecule type" value="Genomic_DNA"/>
</dbReference>
<protein>
    <submittedName>
        <fullName evidence="1">Uncharacterized protein</fullName>
    </submittedName>
</protein>
<keyword evidence="2" id="KW-1185">Reference proteome</keyword>
<evidence type="ECO:0000313" key="2">
    <source>
        <dbReference type="Proteomes" id="UP000186955"/>
    </source>
</evidence>
<reference evidence="1 2" key="1">
    <citation type="submission" date="2016-10" db="EMBL/GenBank/DDBJ databases">
        <title>Genome sequence of the ascomycete fungus Penicillium subrubescens.</title>
        <authorList>
            <person name="De Vries R.P."/>
            <person name="Peng M."/>
            <person name="Dilokpimol A."/>
            <person name="Hilden K."/>
            <person name="Makela M.R."/>
            <person name="Grigoriev I."/>
            <person name="Riley R."/>
            <person name="Granchi Z."/>
        </authorList>
    </citation>
    <scope>NUCLEOTIDE SEQUENCE [LARGE SCALE GENOMIC DNA]</scope>
    <source>
        <strain evidence="1 2">CBS 132785</strain>
    </source>
</reference>